<feature type="region of interest" description="Disordered" evidence="2">
    <location>
        <begin position="309"/>
        <end position="328"/>
    </location>
</feature>
<dbReference type="EMBL" id="CYHF01000009">
    <property type="protein sequence ID" value="CUA99400.1"/>
    <property type="molecule type" value="Genomic_DNA"/>
</dbReference>
<keyword evidence="5" id="KW-1185">Reference proteome</keyword>
<dbReference type="AlphaFoldDB" id="A0A0K6I8E5"/>
<dbReference type="PANTHER" id="PTHR43563">
    <property type="entry name" value="AMINE OXIDASE"/>
    <property type="match status" value="1"/>
</dbReference>
<evidence type="ECO:0000313" key="5">
    <source>
        <dbReference type="Proteomes" id="UP000183649"/>
    </source>
</evidence>
<evidence type="ECO:0000313" key="4">
    <source>
        <dbReference type="EMBL" id="CUA99400.1"/>
    </source>
</evidence>
<dbReference type="InterPro" id="IPR036188">
    <property type="entry name" value="FAD/NAD-bd_sf"/>
</dbReference>
<dbReference type="Pfam" id="PF01593">
    <property type="entry name" value="Amino_oxidase"/>
    <property type="match status" value="1"/>
</dbReference>
<dbReference type="Proteomes" id="UP000183649">
    <property type="component" value="Unassembled WGS sequence"/>
</dbReference>
<dbReference type="Pfam" id="PF13450">
    <property type="entry name" value="NAD_binding_8"/>
    <property type="match status" value="1"/>
</dbReference>
<accession>A0A0K6I8E5</accession>
<evidence type="ECO:0000256" key="1">
    <source>
        <dbReference type="ARBA" id="ARBA00005995"/>
    </source>
</evidence>
<gene>
    <name evidence="4" type="ORF">Ga0061069_109106</name>
</gene>
<reference evidence="5" key="1">
    <citation type="submission" date="2015-08" db="EMBL/GenBank/DDBJ databases">
        <authorList>
            <person name="Varghese N."/>
        </authorList>
    </citation>
    <scope>NUCLEOTIDE SEQUENCE [LARGE SCALE GENOMIC DNA]</scope>
    <source>
        <strain evidence="5">DSM 18181</strain>
    </source>
</reference>
<protein>
    <submittedName>
        <fullName evidence="4">Monoamine oxidase</fullName>
    </submittedName>
</protein>
<dbReference type="SUPFAM" id="SSF54373">
    <property type="entry name" value="FAD-linked reductases, C-terminal domain"/>
    <property type="match status" value="1"/>
</dbReference>
<evidence type="ECO:0000256" key="2">
    <source>
        <dbReference type="SAM" id="MobiDB-lite"/>
    </source>
</evidence>
<feature type="domain" description="Amine oxidase" evidence="3">
    <location>
        <begin position="116"/>
        <end position="357"/>
    </location>
</feature>
<name>A0A0K6I8E5_9BURK</name>
<dbReference type="GO" id="GO:0016491">
    <property type="term" value="F:oxidoreductase activity"/>
    <property type="evidence" value="ECO:0007669"/>
    <property type="project" value="InterPro"/>
</dbReference>
<dbReference type="PANTHER" id="PTHR43563:SF1">
    <property type="entry name" value="AMINE OXIDASE [FLAVIN-CONTAINING] B"/>
    <property type="match status" value="1"/>
</dbReference>
<dbReference type="OrthoDB" id="3972913at2"/>
<dbReference type="InterPro" id="IPR002937">
    <property type="entry name" value="Amino_oxidase"/>
</dbReference>
<dbReference type="InterPro" id="IPR050703">
    <property type="entry name" value="Flavin_MAO"/>
</dbReference>
<evidence type="ECO:0000259" key="3">
    <source>
        <dbReference type="Pfam" id="PF01593"/>
    </source>
</evidence>
<dbReference type="STRING" id="339866.GCA_001418255_02504"/>
<comment type="similarity">
    <text evidence="1">Belongs to the flavin monoamine oxidase family.</text>
</comment>
<sequence>MIQTVRIAIVGGGLAGLYAAYLLEQKGIHDYVVLEAREYWGGRITTTPSSTESSALDRFDLGPTWFWPAYQPQLDRLIQNLGLERFAQHETGSMLVERTPHGAPERMPGYTYAPPSMRLIGGMSALIDALQRPLPPHKLLLNHRVRRMRSEGQHVELDAEAAPQTLTFRVESLLLAVPPRLAATTIDFLPPLPEPLMQAWCNTATWMAPHAKYVAVHDQPFWRAQGLSGEARSACGPLGEIHDASMPGGSAALFGFFALPAAVRKGIPEETLRMHCRAQFARLFGEQAATPRADFIKDWAADPWTATEADQNEVSQHGLAPQSSAAEDPWRGRLTGIASEWSPQFPGYVAGAIEAAALGVDKLLRQTP</sequence>
<organism evidence="4 5">
    <name type="scientific">Thiomonas bhubaneswarensis</name>
    <dbReference type="NCBI Taxonomy" id="339866"/>
    <lineage>
        <taxon>Bacteria</taxon>
        <taxon>Pseudomonadati</taxon>
        <taxon>Pseudomonadota</taxon>
        <taxon>Betaproteobacteria</taxon>
        <taxon>Burkholderiales</taxon>
        <taxon>Thiomonas</taxon>
    </lineage>
</organism>
<dbReference type="SUPFAM" id="SSF51905">
    <property type="entry name" value="FAD/NAD(P)-binding domain"/>
    <property type="match status" value="1"/>
</dbReference>
<proteinExistence type="inferred from homology"/>
<feature type="compositionally biased region" description="Polar residues" evidence="2">
    <location>
        <begin position="309"/>
        <end position="325"/>
    </location>
</feature>
<dbReference type="Gene3D" id="3.50.50.60">
    <property type="entry name" value="FAD/NAD(P)-binding domain"/>
    <property type="match status" value="2"/>
</dbReference>